<comment type="subcellular location">
    <subcellularLocation>
        <location evidence="5">Nucleus</location>
    </subcellularLocation>
</comment>
<dbReference type="SUPFAM" id="SSF50978">
    <property type="entry name" value="WD40 repeat-like"/>
    <property type="match status" value="1"/>
</dbReference>
<proteinExistence type="inferred from homology"/>
<protein>
    <recommendedName>
        <fullName evidence="5">Pre-rRNA-processing protein IPI3</fullName>
    </recommendedName>
</protein>
<evidence type="ECO:0000256" key="1">
    <source>
        <dbReference type="ARBA" id="ARBA00010143"/>
    </source>
</evidence>
<evidence type="ECO:0000256" key="5">
    <source>
        <dbReference type="RuleBase" id="RU369067"/>
    </source>
</evidence>
<dbReference type="InterPro" id="IPR001680">
    <property type="entry name" value="WD40_rpt"/>
</dbReference>
<evidence type="ECO:0000313" key="10">
    <source>
        <dbReference type="Proteomes" id="UP000249464"/>
    </source>
</evidence>
<dbReference type="SMART" id="SM00320">
    <property type="entry name" value="WD40"/>
    <property type="match status" value="4"/>
</dbReference>
<dbReference type="InterPro" id="IPR049546">
    <property type="entry name" value="WDR54_beta_prop"/>
</dbReference>
<dbReference type="STRING" id="796604.A0A2X0LZ68"/>
<comment type="function">
    <text evidence="5">Component of the RIX1 complex required for processing of ITS2 sequences from 35S pre-rRNA.</text>
</comment>
<evidence type="ECO:0000256" key="7">
    <source>
        <dbReference type="SAM" id="MobiDB-lite"/>
    </source>
</evidence>
<reference evidence="9 10" key="1">
    <citation type="submission" date="2016-11" db="EMBL/GenBank/DDBJ databases">
        <authorList>
            <person name="Jaros S."/>
            <person name="Januszkiewicz K."/>
            <person name="Wedrychowicz H."/>
        </authorList>
    </citation>
    <scope>NUCLEOTIDE SEQUENCE [LARGE SCALE GENOMIC DNA]</scope>
</reference>
<dbReference type="PANTHER" id="PTHR18763">
    <property type="entry name" value="WD-REPEAT PROTEIN 18"/>
    <property type="match status" value="1"/>
</dbReference>
<keyword evidence="6" id="KW-0175">Coiled coil</keyword>
<dbReference type="PROSITE" id="PS50294">
    <property type="entry name" value="WD_REPEATS_REGION"/>
    <property type="match status" value="1"/>
</dbReference>
<dbReference type="PANTHER" id="PTHR18763:SF0">
    <property type="entry name" value="WD REPEAT-CONTAINING PROTEIN 18"/>
    <property type="match status" value="1"/>
</dbReference>
<feature type="domain" description="WD repeat-containing protein 54 beta-propeller" evidence="8">
    <location>
        <begin position="133"/>
        <end position="195"/>
    </location>
</feature>
<sequence>MTLTSMPSELILSSTSSSPASPLTTTLLHSIQTGAQVFSFRSPNASSSASSTTTSTTASGKQDPNQFGSSWALSDRKSFGYAPASNGVGGYLIGLGGKDGRSGMNLWSFHKAQVVQRLIPPMRLTTIAVAHSGLYLAGGTLDGRIFLWETSSGSLLLTIDAHYRAISVLEFSSDDAALVSGSEDSGVSVWAMGRQLTRLHSCRLLNASPRNPPTPFATLSDHTLPITSIAIGLGSFPKCRIMTASLDSTVKVWDISTCPSILLATFSFPSPIELLAWDPLERYFFASGPDPASPSESTQYRVVKVPLHHNPTPDSDGLASAVEPLVGNDEHGRVQTVVEQNIYSIPDRITALSLSSLSPTLLVGTSTSQIHLLSLPSLLAIRIILPPPSTAPPSAITYLTTLLRPSNLGSNTSTTTNPTEGARTLFVHGLGRSMVLNTTGGSGGEEFLKGGSQGRVVEMRVPLVRDVGAFVRIKSVTLNSYGGTLGTLGSRDKVTMATGVDRGSEALVKVQELEEQIEKLKMQLAKAVSLNQGMWGKVVQGNLGGGER</sequence>
<evidence type="ECO:0000256" key="3">
    <source>
        <dbReference type="ARBA" id="ARBA00022737"/>
    </source>
</evidence>
<feature type="region of interest" description="Disordered" evidence="7">
    <location>
        <begin position="42"/>
        <end position="67"/>
    </location>
</feature>
<feature type="coiled-coil region" evidence="6">
    <location>
        <begin position="503"/>
        <end position="530"/>
    </location>
</feature>
<evidence type="ECO:0000256" key="4">
    <source>
        <dbReference type="PROSITE-ProRule" id="PRU00221"/>
    </source>
</evidence>
<keyword evidence="5" id="KW-0539">Nucleus</keyword>
<dbReference type="InterPro" id="IPR045227">
    <property type="entry name" value="WDR18/Ipi3/RID3"/>
</dbReference>
<organism evidence="9 10">
    <name type="scientific">Microbotryum silenes-dioicae</name>
    <dbReference type="NCBI Taxonomy" id="796604"/>
    <lineage>
        <taxon>Eukaryota</taxon>
        <taxon>Fungi</taxon>
        <taxon>Dikarya</taxon>
        <taxon>Basidiomycota</taxon>
        <taxon>Pucciniomycotina</taxon>
        <taxon>Microbotryomycetes</taxon>
        <taxon>Microbotryales</taxon>
        <taxon>Microbotryaceae</taxon>
        <taxon>Microbotryum</taxon>
    </lineage>
</organism>
<evidence type="ECO:0000256" key="6">
    <source>
        <dbReference type="SAM" id="Coils"/>
    </source>
</evidence>
<dbReference type="GO" id="GO:0005656">
    <property type="term" value="C:nuclear pre-replicative complex"/>
    <property type="evidence" value="ECO:0007669"/>
    <property type="project" value="TreeGrafter"/>
</dbReference>
<keyword evidence="5" id="KW-0698">rRNA processing</keyword>
<feature type="region of interest" description="Disordered" evidence="7">
    <location>
        <begin position="1"/>
        <end position="21"/>
    </location>
</feature>
<dbReference type="GO" id="GO:0006364">
    <property type="term" value="P:rRNA processing"/>
    <property type="evidence" value="ECO:0007669"/>
    <property type="project" value="UniProtKB-UniRule"/>
</dbReference>
<feature type="repeat" description="WD" evidence="4">
    <location>
        <begin position="124"/>
        <end position="158"/>
    </location>
</feature>
<dbReference type="Pfam" id="PF00400">
    <property type="entry name" value="WD40"/>
    <property type="match status" value="1"/>
</dbReference>
<gene>
    <name evidence="9" type="primary">BQ5605_C017g08394</name>
    <name evidence="9" type="ORF">BQ5605_C017G08394</name>
</gene>
<evidence type="ECO:0000259" key="8">
    <source>
        <dbReference type="Pfam" id="PF21031"/>
    </source>
</evidence>
<dbReference type="Gene3D" id="2.130.10.10">
    <property type="entry name" value="YVTN repeat-like/Quinoprotein amine dehydrogenase"/>
    <property type="match status" value="1"/>
</dbReference>
<dbReference type="Proteomes" id="UP000249464">
    <property type="component" value="Unassembled WGS sequence"/>
</dbReference>
<comment type="similarity">
    <text evidence="1 5">Belongs to the WD repeat IPI3/WDR18 family.</text>
</comment>
<dbReference type="GO" id="GO:0006261">
    <property type="term" value="P:DNA-templated DNA replication"/>
    <property type="evidence" value="ECO:0007669"/>
    <property type="project" value="TreeGrafter"/>
</dbReference>
<evidence type="ECO:0000256" key="2">
    <source>
        <dbReference type="ARBA" id="ARBA00022574"/>
    </source>
</evidence>
<dbReference type="Pfam" id="PF21031">
    <property type="entry name" value="WDR54"/>
    <property type="match status" value="1"/>
</dbReference>
<name>A0A2X0LZ68_9BASI</name>
<feature type="repeat" description="WD" evidence="4">
    <location>
        <begin position="159"/>
        <end position="190"/>
    </location>
</feature>
<feature type="repeat" description="WD" evidence="4">
    <location>
        <begin position="219"/>
        <end position="257"/>
    </location>
</feature>
<feature type="compositionally biased region" description="Low complexity" evidence="7">
    <location>
        <begin position="45"/>
        <end position="59"/>
    </location>
</feature>
<dbReference type="GO" id="GO:0120330">
    <property type="term" value="C:rixosome complex"/>
    <property type="evidence" value="ECO:0007669"/>
    <property type="project" value="UniProtKB-UniRule"/>
</dbReference>
<keyword evidence="2 4" id="KW-0853">WD repeat</keyword>
<accession>A0A2X0LZ68</accession>
<dbReference type="PROSITE" id="PS00678">
    <property type="entry name" value="WD_REPEATS_1"/>
    <property type="match status" value="1"/>
</dbReference>
<evidence type="ECO:0000313" key="9">
    <source>
        <dbReference type="EMBL" id="SGY19937.1"/>
    </source>
</evidence>
<dbReference type="InterPro" id="IPR036322">
    <property type="entry name" value="WD40_repeat_dom_sf"/>
</dbReference>
<dbReference type="EMBL" id="FQNC01000017">
    <property type="protein sequence ID" value="SGY19937.1"/>
    <property type="molecule type" value="Genomic_DNA"/>
</dbReference>
<dbReference type="PROSITE" id="PS50082">
    <property type="entry name" value="WD_REPEATS_2"/>
    <property type="match status" value="3"/>
</dbReference>
<dbReference type="InterPro" id="IPR019775">
    <property type="entry name" value="WD40_repeat_CS"/>
</dbReference>
<keyword evidence="3" id="KW-0677">Repeat</keyword>
<dbReference type="InterPro" id="IPR015943">
    <property type="entry name" value="WD40/YVTN_repeat-like_dom_sf"/>
</dbReference>
<dbReference type="AlphaFoldDB" id="A0A2X0LZ68"/>
<keyword evidence="10" id="KW-1185">Reference proteome</keyword>
<comment type="subunit">
    <text evidence="5">Component of the RIX1 complex, composed of IPI1, RIX1/IPI2 and IPI3 in a 1:2:2 stoichiometry. The complex interacts (via RIX1) with MDN1 (via its hexameric AAA ATPase ring) and the pre-60S ribosome particles.</text>
</comment>